<name>A0A024UCU0_9STRA</name>
<organism evidence="2">
    <name type="scientific">Aphanomyces invadans</name>
    <dbReference type="NCBI Taxonomy" id="157072"/>
    <lineage>
        <taxon>Eukaryota</taxon>
        <taxon>Sar</taxon>
        <taxon>Stramenopiles</taxon>
        <taxon>Oomycota</taxon>
        <taxon>Saprolegniomycetes</taxon>
        <taxon>Saprolegniales</taxon>
        <taxon>Verrucalvaceae</taxon>
        <taxon>Aphanomyces</taxon>
    </lineage>
</organism>
<evidence type="ECO:0000313" key="2">
    <source>
        <dbReference type="EMBL" id="ETW04241.1"/>
    </source>
</evidence>
<dbReference type="Gene3D" id="3.40.50.720">
    <property type="entry name" value="NAD(P)-binding Rossmann-like Domain"/>
    <property type="match status" value="1"/>
</dbReference>
<dbReference type="EMBL" id="KI913958">
    <property type="protein sequence ID" value="ETW04241.1"/>
    <property type="molecule type" value="Genomic_DNA"/>
</dbReference>
<dbReference type="RefSeq" id="XP_008867196.1">
    <property type="nucleotide sequence ID" value="XM_008868974.1"/>
</dbReference>
<dbReference type="RefSeq" id="XP_008867198.1">
    <property type="nucleotide sequence ID" value="XM_008868976.1"/>
</dbReference>
<dbReference type="RefSeq" id="XP_008867197.1">
    <property type="nucleotide sequence ID" value="XM_008868975.1"/>
</dbReference>
<dbReference type="SUPFAM" id="SSF51735">
    <property type="entry name" value="NAD(P)-binding Rossmann-fold domains"/>
    <property type="match status" value="1"/>
</dbReference>
<dbReference type="InterPro" id="IPR006176">
    <property type="entry name" value="3-OHacyl-CoA_DH_NAD-bd"/>
</dbReference>
<reference evidence="2" key="1">
    <citation type="submission" date="2013-12" db="EMBL/GenBank/DDBJ databases">
        <title>The Genome Sequence of Aphanomyces invadans NJM9701.</title>
        <authorList>
            <consortium name="The Broad Institute Genomics Platform"/>
            <person name="Russ C."/>
            <person name="Tyler B."/>
            <person name="van West P."/>
            <person name="Dieguez-Uribeondo J."/>
            <person name="Young S.K."/>
            <person name="Zeng Q."/>
            <person name="Gargeya S."/>
            <person name="Fitzgerald M."/>
            <person name="Abouelleil A."/>
            <person name="Alvarado L."/>
            <person name="Chapman S.B."/>
            <person name="Gainer-Dewar J."/>
            <person name="Goldberg J."/>
            <person name="Griggs A."/>
            <person name="Gujja S."/>
            <person name="Hansen M."/>
            <person name="Howarth C."/>
            <person name="Imamovic A."/>
            <person name="Ireland A."/>
            <person name="Larimer J."/>
            <person name="McCowan C."/>
            <person name="Murphy C."/>
            <person name="Pearson M."/>
            <person name="Poon T.W."/>
            <person name="Priest M."/>
            <person name="Roberts A."/>
            <person name="Saif S."/>
            <person name="Shea T."/>
            <person name="Sykes S."/>
            <person name="Wortman J."/>
            <person name="Nusbaum C."/>
            <person name="Birren B."/>
        </authorList>
    </citation>
    <scope>NUCLEOTIDE SEQUENCE [LARGE SCALE GENOMIC DNA]</scope>
    <source>
        <strain evidence="2">NJM9701</strain>
    </source>
</reference>
<dbReference type="InterPro" id="IPR036291">
    <property type="entry name" value="NAD(P)-bd_dom_sf"/>
</dbReference>
<dbReference type="GO" id="GO:0016491">
    <property type="term" value="F:oxidoreductase activity"/>
    <property type="evidence" value="ECO:0007669"/>
    <property type="project" value="TreeGrafter"/>
</dbReference>
<dbReference type="GeneID" id="20081624"/>
<dbReference type="PANTHER" id="PTHR48075:SF5">
    <property type="entry name" value="3-HYDROXYBUTYRYL-COA DEHYDROGENASE"/>
    <property type="match status" value="1"/>
</dbReference>
<gene>
    <name evidence="2" type="ORF">H310_04574</name>
</gene>
<dbReference type="EMBL" id="KI913958">
    <property type="protein sequence ID" value="ETW04240.1"/>
    <property type="molecule type" value="Genomic_DNA"/>
</dbReference>
<dbReference type="Pfam" id="PF02737">
    <property type="entry name" value="3HCDH_N"/>
    <property type="match status" value="1"/>
</dbReference>
<dbReference type="AlphaFoldDB" id="A0A024UCU0"/>
<accession>A0A024UCU0</accession>
<sequence length="213" mass="23071">MNSMQGITTVGIVGAGVLGSAIAFDLAMRDVKILLFDRDPAVTTPEALQHASYAVLQPLWRLGYIPQTLVGNAFKNIRGVHTLEELAAHGPQLIIEAIPEDLTLKKKLIRDLEARTPPTTIIGTSTISLNVNEIAAGSLRPANFLGIRFMLPCVLIPFVELVASANTAVDTMTRVESYLSSIHKSCTVGPTRRVLNRADVNTYQLEHAKALGF</sequence>
<dbReference type="GO" id="GO:0070403">
    <property type="term" value="F:NAD+ binding"/>
    <property type="evidence" value="ECO:0007669"/>
    <property type="project" value="InterPro"/>
</dbReference>
<dbReference type="STRING" id="157072.A0A024UCU0"/>
<dbReference type="EMBL" id="KI913958">
    <property type="protein sequence ID" value="ETW04242.1"/>
    <property type="molecule type" value="Genomic_DNA"/>
</dbReference>
<dbReference type="GO" id="GO:0006631">
    <property type="term" value="P:fatty acid metabolic process"/>
    <property type="evidence" value="ECO:0007669"/>
    <property type="project" value="InterPro"/>
</dbReference>
<dbReference type="PANTHER" id="PTHR48075">
    <property type="entry name" value="3-HYDROXYACYL-COA DEHYDROGENASE FAMILY PROTEIN"/>
    <property type="match status" value="1"/>
</dbReference>
<dbReference type="OrthoDB" id="2021159at2759"/>
<evidence type="ECO:0000259" key="1">
    <source>
        <dbReference type="Pfam" id="PF02737"/>
    </source>
</evidence>
<proteinExistence type="predicted"/>
<protein>
    <recommendedName>
        <fullName evidence="1">3-hydroxyacyl-CoA dehydrogenase NAD binding domain-containing protein</fullName>
    </recommendedName>
</protein>
<dbReference type="eggNOG" id="KOG2304">
    <property type="taxonomic scope" value="Eukaryota"/>
</dbReference>
<dbReference type="VEuPathDB" id="FungiDB:H310_04574"/>
<feature type="domain" description="3-hydroxyacyl-CoA dehydrogenase NAD binding" evidence="1">
    <location>
        <begin position="9"/>
        <end position="186"/>
    </location>
</feature>